<proteinExistence type="predicted"/>
<sequence>RRMHSDKAVEKEKQASETRKDDEIEFMPSMHDLNAVGHADLHNDHPHDGVSRKSDTKLMGDLSDISFLEPVNPNLVAMMHQLENQLRIGQTNVLPGPLSQPMSVEEKMRLSALAEKPGYLSQMLDKAAAAAETARAHHGRPVFRAEDSSQEARNLHHFLTMQQLQHPPTIPQSGRPVTGSGINVQPSLPSSAGVQPGLTQYSSMQQNTGSRPITGRAIVGGSSACQPSPAQNIDVLRMLEHHHHQQQQIRHMQLMPNCQGMVLPPPPLGTPISCLGPPPLSIPVSARGSLVGEPPNTAMMHQQMVRANAINAQRQQHISQMMSIQHSQQHLNLAPLPPLHTGMSGVSPHLNAHSQVAGSLSPAALSATIQRIASPH</sequence>
<evidence type="ECO:0000256" key="1">
    <source>
        <dbReference type="SAM" id="MobiDB-lite"/>
    </source>
</evidence>
<organism evidence="2">
    <name type="scientific">Arion vulgaris</name>
    <dbReference type="NCBI Taxonomy" id="1028688"/>
    <lineage>
        <taxon>Eukaryota</taxon>
        <taxon>Metazoa</taxon>
        <taxon>Spiralia</taxon>
        <taxon>Lophotrochozoa</taxon>
        <taxon>Mollusca</taxon>
        <taxon>Gastropoda</taxon>
        <taxon>Heterobranchia</taxon>
        <taxon>Euthyneura</taxon>
        <taxon>Panpulmonata</taxon>
        <taxon>Eupulmonata</taxon>
        <taxon>Stylommatophora</taxon>
        <taxon>Helicina</taxon>
        <taxon>Arionoidea</taxon>
        <taxon>Arionidae</taxon>
        <taxon>Arion</taxon>
    </lineage>
</organism>
<gene>
    <name evidence="2" type="primary">ORF75618</name>
</gene>
<reference evidence="2" key="1">
    <citation type="submission" date="2014-12" db="EMBL/GenBank/DDBJ databases">
        <title>Insight into the proteome of Arion vulgaris.</title>
        <authorList>
            <person name="Aradska J."/>
            <person name="Bulat T."/>
            <person name="Smidak R."/>
            <person name="Sarate P."/>
            <person name="Gangsoo J."/>
            <person name="Sialana F."/>
            <person name="Bilban M."/>
            <person name="Lubec G."/>
        </authorList>
    </citation>
    <scope>NUCLEOTIDE SEQUENCE</scope>
    <source>
        <tissue evidence="2">Skin</tissue>
    </source>
</reference>
<feature type="region of interest" description="Disordered" evidence="1">
    <location>
        <begin position="1"/>
        <end position="24"/>
    </location>
</feature>
<accession>A0A0B6ZSQ9</accession>
<protein>
    <submittedName>
        <fullName evidence="2">Uncharacterized protein</fullName>
    </submittedName>
</protein>
<name>A0A0B6ZSQ9_9EUPU</name>
<feature type="non-terminal residue" evidence="2">
    <location>
        <position position="1"/>
    </location>
</feature>
<evidence type="ECO:0000313" key="2">
    <source>
        <dbReference type="EMBL" id="CEK70785.1"/>
    </source>
</evidence>
<dbReference type="EMBL" id="HACG01023920">
    <property type="protein sequence ID" value="CEK70785.1"/>
    <property type="molecule type" value="Transcribed_RNA"/>
</dbReference>
<feature type="non-terminal residue" evidence="2">
    <location>
        <position position="376"/>
    </location>
</feature>
<feature type="region of interest" description="Disordered" evidence="1">
    <location>
        <begin position="36"/>
        <end position="55"/>
    </location>
</feature>
<feature type="compositionally biased region" description="Basic and acidic residues" evidence="1">
    <location>
        <begin position="39"/>
        <end position="55"/>
    </location>
</feature>
<feature type="compositionally biased region" description="Basic and acidic residues" evidence="1">
    <location>
        <begin position="1"/>
        <end position="22"/>
    </location>
</feature>
<dbReference type="AlphaFoldDB" id="A0A0B6ZSQ9"/>